<dbReference type="NCBIfam" id="NF006847">
    <property type="entry name" value="PRK09358.1-2"/>
    <property type="match status" value="1"/>
</dbReference>
<evidence type="ECO:0000259" key="7">
    <source>
        <dbReference type="Pfam" id="PF00962"/>
    </source>
</evidence>
<evidence type="ECO:0000256" key="4">
    <source>
        <dbReference type="ARBA" id="ARBA00022723"/>
    </source>
</evidence>
<sequence length="372" mass="39879">MLPSGCDHPRRLVSRSVRAITDPVSGLPSSVLHDHLDGGLRPATVLELADTIGWQLPRDQPEPLQAWFTAGAAAKDIIKYLATFEHTLAVMQTAENIERVAYEAVIDLAADGVVYAEIRFAPELHQADGLALEEIVEAVTAGLRRGERDAAITGSKIWAGALLCAMRTEDRSLEIAKLVDRMRYTDDKVVGFDLAGAETGFPPSLHAEALAFARQHHLNITIHASEPPDLELISDAVAHGAHRIGHGVRLMADMTITDGVITEMGPLASFVLDHQIPLEVAPTCHVQIGAVEDLAHHPVGPMLRAGFNVNINTDNRLMSDVTPSSELAAVTSTFGLSTAEVKQLVVNGVMAGFAPLATRTQIVADQVHPAFA</sequence>
<dbReference type="EMBL" id="PDSL01000044">
    <property type="protein sequence ID" value="PIE32664.1"/>
    <property type="molecule type" value="Genomic_DNA"/>
</dbReference>
<dbReference type="GO" id="GO:0004000">
    <property type="term" value="F:adenosine deaminase activity"/>
    <property type="evidence" value="ECO:0007669"/>
    <property type="project" value="TreeGrafter"/>
</dbReference>
<evidence type="ECO:0000256" key="5">
    <source>
        <dbReference type="ARBA" id="ARBA00022801"/>
    </source>
</evidence>
<reference evidence="8 9" key="1">
    <citation type="submission" date="2017-10" db="EMBL/GenBank/DDBJ databases">
        <title>Novel microbial diversity and functional potential in the marine mammal oral microbiome.</title>
        <authorList>
            <person name="Dudek N.K."/>
            <person name="Sun C.L."/>
            <person name="Burstein D."/>
            <person name="Kantor R.S."/>
            <person name="Aliaga Goltsman D.S."/>
            <person name="Bik E.M."/>
            <person name="Thomas B.C."/>
            <person name="Banfield J.F."/>
            <person name="Relman D.A."/>
        </authorList>
    </citation>
    <scope>NUCLEOTIDE SEQUENCE [LARGE SCALE GENOMIC DNA]</scope>
    <source>
        <strain evidence="8">DOLJORAL78_61_10</strain>
    </source>
</reference>
<evidence type="ECO:0000256" key="2">
    <source>
        <dbReference type="ARBA" id="ARBA00006676"/>
    </source>
</evidence>
<dbReference type="InterPro" id="IPR006330">
    <property type="entry name" value="Ado/ade_deaminase"/>
</dbReference>
<dbReference type="GO" id="GO:0005829">
    <property type="term" value="C:cytosol"/>
    <property type="evidence" value="ECO:0007669"/>
    <property type="project" value="TreeGrafter"/>
</dbReference>
<evidence type="ECO:0000313" key="9">
    <source>
        <dbReference type="Proteomes" id="UP000230914"/>
    </source>
</evidence>
<dbReference type="InterPro" id="IPR001365">
    <property type="entry name" value="A_deaminase_dom"/>
</dbReference>
<keyword evidence="5" id="KW-0378">Hydrolase</keyword>
<keyword evidence="4" id="KW-0479">Metal-binding</keyword>
<keyword evidence="6" id="KW-0862">Zinc</keyword>
<protein>
    <recommendedName>
        <fullName evidence="3">adenosine deaminase</fullName>
        <ecNumber evidence="3">3.5.4.4</ecNumber>
    </recommendedName>
</protein>
<evidence type="ECO:0000256" key="6">
    <source>
        <dbReference type="ARBA" id="ARBA00022833"/>
    </source>
</evidence>
<feature type="domain" description="Adenosine deaminase" evidence="7">
    <location>
        <begin position="28"/>
        <end position="363"/>
    </location>
</feature>
<comment type="cofactor">
    <cofactor evidence="1">
        <name>Zn(2+)</name>
        <dbReference type="ChEBI" id="CHEBI:29105"/>
    </cofactor>
</comment>
<dbReference type="GO" id="GO:0043103">
    <property type="term" value="P:hypoxanthine salvage"/>
    <property type="evidence" value="ECO:0007669"/>
    <property type="project" value="TreeGrafter"/>
</dbReference>
<dbReference type="InterPro" id="IPR032466">
    <property type="entry name" value="Metal_Hydrolase"/>
</dbReference>
<dbReference type="Pfam" id="PF00962">
    <property type="entry name" value="A_deaminase"/>
    <property type="match status" value="1"/>
</dbReference>
<comment type="caution">
    <text evidence="8">The sequence shown here is derived from an EMBL/GenBank/DDBJ whole genome shotgun (WGS) entry which is preliminary data.</text>
</comment>
<dbReference type="EC" id="3.5.4.4" evidence="3"/>
<name>A0A2G6KAH0_9ACTN</name>
<dbReference type="NCBIfam" id="TIGR01430">
    <property type="entry name" value="aden_deam"/>
    <property type="match status" value="1"/>
</dbReference>
<dbReference type="Proteomes" id="UP000230914">
    <property type="component" value="Unassembled WGS sequence"/>
</dbReference>
<dbReference type="GO" id="GO:0046103">
    <property type="term" value="P:inosine biosynthetic process"/>
    <property type="evidence" value="ECO:0007669"/>
    <property type="project" value="TreeGrafter"/>
</dbReference>
<comment type="similarity">
    <text evidence="2">Belongs to the metallo-dependent hydrolases superfamily. Adenosine and AMP deaminases family.</text>
</comment>
<dbReference type="GO" id="GO:0006154">
    <property type="term" value="P:adenosine catabolic process"/>
    <property type="evidence" value="ECO:0007669"/>
    <property type="project" value="TreeGrafter"/>
</dbReference>
<dbReference type="AlphaFoldDB" id="A0A2G6KAH0"/>
<accession>A0A2G6KAH0</accession>
<organism evidence="8 9">
    <name type="scientific">Ilumatobacter coccineus</name>
    <dbReference type="NCBI Taxonomy" id="467094"/>
    <lineage>
        <taxon>Bacteria</taxon>
        <taxon>Bacillati</taxon>
        <taxon>Actinomycetota</taxon>
        <taxon>Acidimicrobiia</taxon>
        <taxon>Acidimicrobiales</taxon>
        <taxon>Ilumatobacteraceae</taxon>
        <taxon>Ilumatobacter</taxon>
    </lineage>
</organism>
<proteinExistence type="inferred from homology"/>
<dbReference type="Gene3D" id="3.20.20.140">
    <property type="entry name" value="Metal-dependent hydrolases"/>
    <property type="match status" value="1"/>
</dbReference>
<gene>
    <name evidence="8" type="ORF">CSA55_03085</name>
</gene>
<dbReference type="SUPFAM" id="SSF51556">
    <property type="entry name" value="Metallo-dependent hydrolases"/>
    <property type="match status" value="1"/>
</dbReference>
<evidence type="ECO:0000256" key="3">
    <source>
        <dbReference type="ARBA" id="ARBA00012784"/>
    </source>
</evidence>
<dbReference type="GO" id="GO:0046872">
    <property type="term" value="F:metal ion binding"/>
    <property type="evidence" value="ECO:0007669"/>
    <property type="project" value="UniProtKB-KW"/>
</dbReference>
<evidence type="ECO:0000313" key="8">
    <source>
        <dbReference type="EMBL" id="PIE32664.1"/>
    </source>
</evidence>
<dbReference type="PANTHER" id="PTHR11409:SF43">
    <property type="entry name" value="ADENOSINE DEAMINASE"/>
    <property type="match status" value="1"/>
</dbReference>
<dbReference type="PANTHER" id="PTHR11409">
    <property type="entry name" value="ADENOSINE DEAMINASE"/>
    <property type="match status" value="1"/>
</dbReference>
<evidence type="ECO:0000256" key="1">
    <source>
        <dbReference type="ARBA" id="ARBA00001947"/>
    </source>
</evidence>